<keyword evidence="2" id="KW-1185">Reference proteome</keyword>
<organism evidence="1 2">
    <name type="scientific">Ceratitis capitata</name>
    <name type="common">Mediterranean fruit fly</name>
    <name type="synonym">Tephritis capitata</name>
    <dbReference type="NCBI Taxonomy" id="7213"/>
    <lineage>
        <taxon>Eukaryota</taxon>
        <taxon>Metazoa</taxon>
        <taxon>Ecdysozoa</taxon>
        <taxon>Arthropoda</taxon>
        <taxon>Hexapoda</taxon>
        <taxon>Insecta</taxon>
        <taxon>Pterygota</taxon>
        <taxon>Neoptera</taxon>
        <taxon>Endopterygota</taxon>
        <taxon>Diptera</taxon>
        <taxon>Brachycera</taxon>
        <taxon>Muscomorpha</taxon>
        <taxon>Tephritoidea</taxon>
        <taxon>Tephritidae</taxon>
        <taxon>Ceratitis</taxon>
        <taxon>Ceratitis</taxon>
    </lineage>
</organism>
<gene>
    <name evidence="1" type="ORF">CCAP1982_LOCUS22539</name>
</gene>
<protein>
    <submittedName>
        <fullName evidence="1">(Mediterranean fruit fly) hypothetical protein</fullName>
    </submittedName>
</protein>
<proteinExistence type="predicted"/>
<dbReference type="EMBL" id="CAJHJT010000056">
    <property type="protein sequence ID" value="CAD7014538.1"/>
    <property type="molecule type" value="Genomic_DNA"/>
</dbReference>
<dbReference type="Proteomes" id="UP000606786">
    <property type="component" value="Unassembled WGS sequence"/>
</dbReference>
<evidence type="ECO:0000313" key="1">
    <source>
        <dbReference type="EMBL" id="CAD7014538.1"/>
    </source>
</evidence>
<comment type="caution">
    <text evidence="1">The sequence shown here is derived from an EMBL/GenBank/DDBJ whole genome shotgun (WGS) entry which is preliminary data.</text>
</comment>
<dbReference type="AlphaFoldDB" id="A0A811VDX3"/>
<evidence type="ECO:0000313" key="2">
    <source>
        <dbReference type="Proteomes" id="UP000606786"/>
    </source>
</evidence>
<accession>A0A811VDX3</accession>
<reference evidence="1" key="1">
    <citation type="submission" date="2020-11" db="EMBL/GenBank/DDBJ databases">
        <authorList>
            <person name="Whitehead M."/>
        </authorList>
    </citation>
    <scope>NUCLEOTIDE SEQUENCE</scope>
    <source>
        <strain evidence="1">EGII</strain>
    </source>
</reference>
<name>A0A811VDX3_CERCA</name>
<sequence>MTFAQYGNAIRITLLHLSSLDAYGDFCFCLHHQVEKVPVSGPAVESQRRCRRGGIYPYEEMLKCLAKQIYPPTAQLTDAYRFGLLKLKCDINKYYTLHCLSIGGQLTSATGRRHDLGEVVNDEELACDVFFVFNNNYTIFHQPTASAIYEKLSG</sequence>